<keyword evidence="2" id="KW-0472">Membrane</keyword>
<comment type="similarity">
    <text evidence="1">Belongs to the bacterial sugar transferase family.</text>
</comment>
<feature type="transmembrane region" description="Helical" evidence="2">
    <location>
        <begin position="12"/>
        <end position="34"/>
    </location>
</feature>
<keyword evidence="2" id="KW-0812">Transmembrane</keyword>
<organism evidence="4 5">
    <name type="scientific">Leuconostoc mesenteroides subsp. mesenteroides (strain ATCC 8293 / DSM 20343 / BCRC 11652 / CCM 1803 / JCM 6124 / NCDO 523 / NBRC 100496 / NCIMB 8023 / NCTC 12954 / NRRL B-1118 / 37Y)</name>
    <dbReference type="NCBI Taxonomy" id="203120"/>
    <lineage>
        <taxon>Bacteria</taxon>
        <taxon>Bacillati</taxon>
        <taxon>Bacillota</taxon>
        <taxon>Bacilli</taxon>
        <taxon>Lactobacillales</taxon>
        <taxon>Lactobacillaceae</taxon>
        <taxon>Leuconostoc</taxon>
    </lineage>
</organism>
<dbReference type="PANTHER" id="PTHR30576:SF10">
    <property type="entry name" value="SLL5057 PROTEIN"/>
    <property type="match status" value="1"/>
</dbReference>
<evidence type="ECO:0000313" key="4">
    <source>
        <dbReference type="EMBL" id="ABJ62526.1"/>
    </source>
</evidence>
<keyword evidence="2" id="KW-1133">Transmembrane helix</keyword>
<reference evidence="4 5" key="1">
    <citation type="journal article" date="2006" name="Proc. Natl. Acad. Sci. U.S.A.">
        <title>Comparative genomics of the lactic acid bacteria.</title>
        <authorList>
            <person name="Makarova K."/>
            <person name="Slesarev A."/>
            <person name="Wolf Y."/>
            <person name="Sorokin A."/>
            <person name="Mirkin B."/>
            <person name="Koonin E."/>
            <person name="Pavlov A."/>
            <person name="Pavlova N."/>
            <person name="Karamychev V."/>
            <person name="Polouchine N."/>
            <person name="Shakhova V."/>
            <person name="Grigoriev I."/>
            <person name="Lou Y."/>
            <person name="Rohksar D."/>
            <person name="Lucas S."/>
            <person name="Huang K."/>
            <person name="Goodstein D.M."/>
            <person name="Hawkins T."/>
            <person name="Plengvidhya V."/>
            <person name="Welker D."/>
            <person name="Hughes J."/>
            <person name="Goh Y."/>
            <person name="Benson A."/>
            <person name="Baldwin K."/>
            <person name="Lee J.H."/>
            <person name="Diaz-Muniz I."/>
            <person name="Dosti B."/>
            <person name="Smeianov V."/>
            <person name="Wechter W."/>
            <person name="Barabote R."/>
            <person name="Lorca G."/>
            <person name="Altermann E."/>
            <person name="Barrangou R."/>
            <person name="Ganesan B."/>
            <person name="Xie Y."/>
            <person name="Rawsthorne H."/>
            <person name="Tamir D."/>
            <person name="Parker C."/>
            <person name="Breidt F."/>
            <person name="Broadbent J."/>
            <person name="Hutkins R."/>
            <person name="O'Sullivan D."/>
            <person name="Steele J."/>
            <person name="Unlu G."/>
            <person name="Saier M."/>
            <person name="Klaenhammer T."/>
            <person name="Richardson P."/>
            <person name="Kozyavkin S."/>
            <person name="Weimer B."/>
            <person name="Mills D."/>
        </authorList>
    </citation>
    <scope>NUCLEOTIDE SEQUENCE [LARGE SCALE GENOMIC DNA]</scope>
    <source>
        <strain evidence="5">ATCC 8293 / DSM 20343 / BCRC 11652 / CCM 1803 / JCM 6124 / NCDO 523 / NBRC 100496 / NCIMB 8023 / NCTC 12954 / NRRL B-1118 / 37Y</strain>
    </source>
</reference>
<dbReference type="EnsemblBacteria" id="ABJ62526">
    <property type="protein sequence ID" value="ABJ62526"/>
    <property type="gene ID" value="LEUM_1433"/>
</dbReference>
<keyword evidence="5" id="KW-1185">Reference proteome</keyword>
<dbReference type="PANTHER" id="PTHR30576">
    <property type="entry name" value="COLANIC BIOSYNTHESIS UDP-GLUCOSE LIPID CARRIER TRANSFERASE"/>
    <property type="match status" value="1"/>
</dbReference>
<dbReference type="InterPro" id="IPR003362">
    <property type="entry name" value="Bact_transf"/>
</dbReference>
<dbReference type="KEGG" id="lme:LEUM_1433"/>
<gene>
    <name evidence="4" type="ordered locus">LEUM_1433</name>
</gene>
<protein>
    <submittedName>
        <fullName evidence="4">Lipopolysaccharide synthesis sugar transferase</fullName>
    </submittedName>
</protein>
<sequence length="194" mass="22119">MFYRKFVKRLLDLLLAISMLIILLIPLAIVGMIIKLTSKGPILFMQERYGINSEPFMLYKFRSMTNEAPIKANSEFNDITSYITPFGMFIRKTSIDELPQLWNVLKGDMSIVGPRALASTDRLVLDLRKQNGADKVRPGITGLAQINGRNNITDTEKANYDAKYVKNVSCKHDFMILVVTFFSVVKREGIFKDE</sequence>
<dbReference type="GeneID" id="29577569"/>
<evidence type="ECO:0000313" key="5">
    <source>
        <dbReference type="Proteomes" id="UP000000362"/>
    </source>
</evidence>
<dbReference type="Pfam" id="PF02397">
    <property type="entry name" value="Bac_transf"/>
    <property type="match status" value="1"/>
</dbReference>
<evidence type="ECO:0000259" key="3">
    <source>
        <dbReference type="Pfam" id="PF02397"/>
    </source>
</evidence>
<dbReference type="eggNOG" id="COG2148">
    <property type="taxonomic scope" value="Bacteria"/>
</dbReference>
<dbReference type="AlphaFoldDB" id="Q03W96"/>
<proteinExistence type="inferred from homology"/>
<dbReference type="GO" id="GO:0016780">
    <property type="term" value="F:phosphotransferase activity, for other substituted phosphate groups"/>
    <property type="evidence" value="ECO:0007669"/>
    <property type="project" value="TreeGrafter"/>
</dbReference>
<accession>Q03W96</accession>
<dbReference type="EMBL" id="CP000414">
    <property type="protein sequence ID" value="ABJ62526.1"/>
    <property type="molecule type" value="Genomic_DNA"/>
</dbReference>
<name>Q03W96_LEUMM</name>
<dbReference type="RefSeq" id="WP_011680122.1">
    <property type="nucleotide sequence ID" value="NC_008531.1"/>
</dbReference>
<evidence type="ECO:0000256" key="1">
    <source>
        <dbReference type="ARBA" id="ARBA00006464"/>
    </source>
</evidence>
<evidence type="ECO:0000256" key="2">
    <source>
        <dbReference type="SAM" id="Phobius"/>
    </source>
</evidence>
<dbReference type="HOGENOM" id="CLU_024920_1_2_9"/>
<feature type="domain" description="Bacterial sugar transferase" evidence="3">
    <location>
        <begin position="8"/>
        <end position="185"/>
    </location>
</feature>
<keyword evidence="4" id="KW-0808">Transferase</keyword>
<dbReference type="Proteomes" id="UP000000362">
    <property type="component" value="Chromosome"/>
</dbReference>